<reference evidence="3 4" key="1">
    <citation type="submission" date="2021-07" db="EMBL/GenBank/DDBJ databases">
        <title>Clostridium weizhouense sp. nov., an anaerobic bacterium isolated from activated sludge of Petroleum wastewater.</title>
        <authorList>
            <person name="Li Q."/>
        </authorList>
    </citation>
    <scope>NUCLEOTIDE SEQUENCE [LARGE SCALE GENOMIC DNA]</scope>
    <source>
        <strain evidence="3 4">YB-6</strain>
    </source>
</reference>
<keyword evidence="1" id="KW-1133">Transmembrane helix</keyword>
<feature type="transmembrane region" description="Helical" evidence="1">
    <location>
        <begin position="124"/>
        <end position="145"/>
    </location>
</feature>
<dbReference type="Pfam" id="PF07786">
    <property type="entry name" value="HGSNAT_cat"/>
    <property type="match status" value="1"/>
</dbReference>
<keyword evidence="4" id="KW-1185">Reference proteome</keyword>
<dbReference type="RefSeq" id="WP_219780729.1">
    <property type="nucleotide sequence ID" value="NZ_JAHXPT010000012.1"/>
</dbReference>
<dbReference type="InterPro" id="IPR012429">
    <property type="entry name" value="HGSNAT_cat"/>
</dbReference>
<evidence type="ECO:0000256" key="1">
    <source>
        <dbReference type="SAM" id="Phobius"/>
    </source>
</evidence>
<feature type="transmembrane region" description="Helical" evidence="1">
    <location>
        <begin position="20"/>
        <end position="39"/>
    </location>
</feature>
<keyword evidence="1" id="KW-0812">Transmembrane</keyword>
<accession>A0ABS7ARL8</accession>
<feature type="transmembrane region" description="Helical" evidence="1">
    <location>
        <begin position="152"/>
        <end position="169"/>
    </location>
</feature>
<comment type="caution">
    <text evidence="3">The sequence shown here is derived from an EMBL/GenBank/DDBJ whole genome shotgun (WGS) entry which is preliminary data.</text>
</comment>
<proteinExistence type="predicted"/>
<dbReference type="Proteomes" id="UP001519921">
    <property type="component" value="Unassembled WGS sequence"/>
</dbReference>
<feature type="transmembrane region" description="Helical" evidence="1">
    <location>
        <begin position="227"/>
        <end position="246"/>
    </location>
</feature>
<feature type="transmembrane region" description="Helical" evidence="1">
    <location>
        <begin position="194"/>
        <end position="215"/>
    </location>
</feature>
<feature type="transmembrane region" description="Helical" evidence="1">
    <location>
        <begin position="87"/>
        <end position="104"/>
    </location>
</feature>
<feature type="transmembrane region" description="Helical" evidence="1">
    <location>
        <begin position="51"/>
        <end position="75"/>
    </location>
</feature>
<evidence type="ECO:0000313" key="3">
    <source>
        <dbReference type="EMBL" id="MBW6411267.1"/>
    </source>
</evidence>
<organism evidence="3 4">
    <name type="scientific">Clostridium weizhouense</name>
    <dbReference type="NCBI Taxonomy" id="2859781"/>
    <lineage>
        <taxon>Bacteria</taxon>
        <taxon>Bacillati</taxon>
        <taxon>Bacillota</taxon>
        <taxon>Clostridia</taxon>
        <taxon>Eubacteriales</taxon>
        <taxon>Clostridiaceae</taxon>
        <taxon>Clostridium</taxon>
    </lineage>
</organism>
<name>A0ABS7ARL8_9CLOT</name>
<sequence>MTELFTKEKINSGRQKELDIAKGLAILFMILVHINEVYVHPSLETSMYSKIIEFIGSPPAAPIFMFLLGLGIVYSKRSNPKYLIKRGILIFLLAYALNFFRDFIPFNLLSILDSDPSYKEEAISSLFGIDILPFAGLTFLFFGIVKKLKFKDSHIAITWCIFETLNLFLRDNSTGMIVTDRIFGVLWGTNDYSWFPFLSWIAFPIFGYFFGKLLIRCKNKQLFYKKCFIISLVALVPLVIYAYINGVEFGAFGDELYQETYYHHDIMGNIILGTFSVFWISIIYFITNYIPEKIYIHFARWSKNITKMYCVHWILLGYSMLLFELESYMPIKILGLFIVIFIITDIICTKLSKIKKKSAIKTNPSAAY</sequence>
<dbReference type="EMBL" id="JAHXPT010000012">
    <property type="protein sequence ID" value="MBW6411267.1"/>
    <property type="molecule type" value="Genomic_DNA"/>
</dbReference>
<feature type="transmembrane region" description="Helical" evidence="1">
    <location>
        <begin position="329"/>
        <end position="348"/>
    </location>
</feature>
<feature type="transmembrane region" description="Helical" evidence="1">
    <location>
        <begin position="266"/>
        <end position="286"/>
    </location>
</feature>
<evidence type="ECO:0000313" key="4">
    <source>
        <dbReference type="Proteomes" id="UP001519921"/>
    </source>
</evidence>
<gene>
    <name evidence="3" type="ORF">KYD98_14330</name>
</gene>
<keyword evidence="1" id="KW-0472">Membrane</keyword>
<feature type="domain" description="Heparan-alpha-glucosaminide N-acetyltransferase catalytic" evidence="2">
    <location>
        <begin position="14"/>
        <end position="223"/>
    </location>
</feature>
<feature type="transmembrane region" description="Helical" evidence="1">
    <location>
        <begin position="306"/>
        <end position="323"/>
    </location>
</feature>
<evidence type="ECO:0000259" key="2">
    <source>
        <dbReference type="Pfam" id="PF07786"/>
    </source>
</evidence>
<protein>
    <submittedName>
        <fullName evidence="3">DUF1624 domain-containing protein</fullName>
    </submittedName>
</protein>